<dbReference type="EMBL" id="LITT01000023">
    <property type="protein sequence ID" value="OAA86992.1"/>
    <property type="molecule type" value="Genomic_DNA"/>
</dbReference>
<dbReference type="AlphaFoldDB" id="A0A162KU56"/>
<dbReference type="Pfam" id="PF20013">
    <property type="entry name" value="GAP1-N2"/>
    <property type="match status" value="1"/>
</dbReference>
<dbReference type="InterPro" id="IPR045401">
    <property type="entry name" value="GAP1-M"/>
</dbReference>
<protein>
    <submittedName>
        <fullName evidence="3">Uncharacterized protein</fullName>
    </submittedName>
</protein>
<feature type="domain" description="GTPase-associated protein 1 N-terminal" evidence="1">
    <location>
        <begin position="3"/>
        <end position="133"/>
    </location>
</feature>
<proteinExistence type="predicted"/>
<dbReference type="InterPro" id="IPR045402">
    <property type="entry name" value="GAP1-N2"/>
</dbReference>
<feature type="domain" description="GTPase-associated protein 1 middle" evidence="2">
    <location>
        <begin position="157"/>
        <end position="250"/>
    </location>
</feature>
<name>A0A162KU56_9CLOT</name>
<comment type="caution">
    <text evidence="3">The sequence shown here is derived from an EMBL/GenBank/DDBJ whole genome shotgun (WGS) entry which is preliminary data.</text>
</comment>
<dbReference type="RefSeq" id="WP_063555795.1">
    <property type="nucleotide sequence ID" value="NZ_LITT01000023.1"/>
</dbReference>
<sequence>MAVQQLFYTSCKKGLSSGMGFQTYSMSKDITDNERMEIESHCIYIPPSNLPTQPTKEEIDRLFPISFSSFRLENGKYCISQIKYVGKDYSERYGNYFCHVIISNNPWEFYPIELYKSPVFRDCLSEEEKNAVEIDYLPEITEIPLENVIDFDEISNFLKGSGGDRGKKFTSLLERIVMYNSSQKRIILADVKENTPLWIGAVCMSLPKKLAQQFSFTTYCYNPDNIDYILCGISKMGSKFNFADNRKLYEYSILNFSEDYPRGKSSFSKRAEVGYTVSKEVFLPFLKFLDQFEYNKLDEEVDNCVTLYNIVKKGLEKCSVEDVKKALSFAIKYKSEEAYEELFHQINARLEKISTQVDVQLCYMITTFLLKVSRYIGDDNYIVKAYKFFFDSLDYIAVYSKDTDICEMLNLRKRMAQDEMDNMGQFLEVSLSPDRIKNIQKYIKENPVYYSISTIADIIYSGYTFKDKNVTLLLNNCIKFLIASEDSTLYVLNYFKNDCECISKIIIRIYCINYYLGKNQAILNLLAKFVVDEGNKDGNWKKKVYLNMYNLPNSYNFLFSLYVFELKGNIQNQDFFINYCSEIFNSFEEYRNEKFSDAFKLYLEFYNGDKAALESYKGILNYIIENLNMHIVDKKVMEKFITDVEEKLTIDNVEEEEENAIIEAILKLKRKYNITTTYNTSELLYIGKRIENPDMDYDEKLLKKVKYNFSCMSEEKYREYLSWLLPNILVQSSGFTGHIKVKKTFFCSKYEDTFYNVYVNGIEDILFTKKYKNLMGSQYNERYKIFLDFFITLYKNKKNLSEERENIIYNRVIEILIKISQKKLKEYTAYIVDKTSKLKNQVYIREKWLEIEKEAEEKGKKKGILDLFKK</sequence>
<reference evidence="3 4" key="1">
    <citation type="journal article" date="2015" name="Biotechnol. Bioeng.">
        <title>Genome sequence and phenotypic characterization of Caulobacter segnis.</title>
        <authorList>
            <person name="Patel S."/>
            <person name="Fletcher B."/>
            <person name="Scott D.C."/>
            <person name="Ely B."/>
        </authorList>
    </citation>
    <scope>NUCLEOTIDE SEQUENCE [LARGE SCALE GENOMIC DNA]</scope>
    <source>
        <strain evidence="3 4">ERI-2</strain>
    </source>
</reference>
<evidence type="ECO:0000313" key="4">
    <source>
        <dbReference type="Proteomes" id="UP000077407"/>
    </source>
</evidence>
<evidence type="ECO:0000313" key="3">
    <source>
        <dbReference type="EMBL" id="OAA86992.1"/>
    </source>
</evidence>
<dbReference type="PATRIC" id="fig|1538.10.peg.1990"/>
<gene>
    <name evidence="3" type="ORF">WY13_02387</name>
</gene>
<dbReference type="Pfam" id="PF20014">
    <property type="entry name" value="GAP1-M"/>
    <property type="match status" value="1"/>
</dbReference>
<organism evidence="3 4">
    <name type="scientific">Clostridium ljungdahlii</name>
    <dbReference type="NCBI Taxonomy" id="1538"/>
    <lineage>
        <taxon>Bacteria</taxon>
        <taxon>Bacillati</taxon>
        <taxon>Bacillota</taxon>
        <taxon>Clostridia</taxon>
        <taxon>Eubacteriales</taxon>
        <taxon>Clostridiaceae</taxon>
        <taxon>Clostridium</taxon>
    </lineage>
</organism>
<dbReference type="OrthoDB" id="167038at2"/>
<dbReference type="Proteomes" id="UP000077407">
    <property type="component" value="Unassembled WGS sequence"/>
</dbReference>
<accession>A0A162KU56</accession>
<evidence type="ECO:0000259" key="2">
    <source>
        <dbReference type="Pfam" id="PF20014"/>
    </source>
</evidence>
<evidence type="ECO:0000259" key="1">
    <source>
        <dbReference type="Pfam" id="PF20013"/>
    </source>
</evidence>